<keyword evidence="4 12" id="KW-0812">Transmembrane</keyword>
<dbReference type="Proteomes" id="UP000305362">
    <property type="component" value="Unassembled WGS sequence"/>
</dbReference>
<evidence type="ECO:0000313" key="19">
    <source>
        <dbReference type="Proteomes" id="UP000305362"/>
    </source>
</evidence>
<keyword evidence="3 12" id="KW-0813">Transport</keyword>
<evidence type="ECO:0000256" key="12">
    <source>
        <dbReference type="RuleBase" id="RU367146"/>
    </source>
</evidence>
<dbReference type="PANTHER" id="PTHR28021:SF1">
    <property type="entry name" value="PRESEQUENCE TRANSLOCATED-ASSOCIATED MOTOR SUBUNIT PAM17, MITOCHONDRIAL"/>
    <property type="match status" value="1"/>
</dbReference>
<dbReference type="Proteomes" id="UP000310708">
    <property type="component" value="Unassembled WGS sequence"/>
</dbReference>
<keyword evidence="9 12" id="KW-0811">Translocation</keyword>
<organism evidence="14 21">
    <name type="scientific">Wallemia mellicola</name>
    <dbReference type="NCBI Taxonomy" id="1708541"/>
    <lineage>
        <taxon>Eukaryota</taxon>
        <taxon>Fungi</taxon>
        <taxon>Dikarya</taxon>
        <taxon>Basidiomycota</taxon>
        <taxon>Wallemiomycotina</taxon>
        <taxon>Wallemiomycetes</taxon>
        <taxon>Wallemiales</taxon>
        <taxon>Wallemiaceae</taxon>
        <taxon>Wallemia</taxon>
    </lineage>
</organism>
<comment type="caution">
    <text evidence="14">The sequence shown here is derived from an EMBL/GenBank/DDBJ whole genome shotgun (WGS) entry which is preliminary data.</text>
</comment>
<dbReference type="InterPro" id="IPR013875">
    <property type="entry name" value="Pam17"/>
</dbReference>
<dbReference type="EMBL" id="SPRW01000024">
    <property type="protein sequence ID" value="TIC64955.1"/>
    <property type="molecule type" value="Genomic_DNA"/>
</dbReference>
<evidence type="ECO:0000313" key="14">
    <source>
        <dbReference type="EMBL" id="TIB98768.1"/>
    </source>
</evidence>
<evidence type="ECO:0000313" key="23">
    <source>
        <dbReference type="Proteomes" id="UP000310685"/>
    </source>
</evidence>
<evidence type="ECO:0000313" key="17">
    <source>
        <dbReference type="EMBL" id="TIC65352.1"/>
    </source>
</evidence>
<dbReference type="Proteomes" id="UP000307169">
    <property type="component" value="Unassembled WGS sequence"/>
</dbReference>
<proteinExistence type="inferred from homology"/>
<feature type="transmembrane region" description="Helical" evidence="12">
    <location>
        <begin position="78"/>
        <end position="101"/>
    </location>
</feature>
<protein>
    <recommendedName>
        <fullName evidence="12">Presequence translocated-associated motor subunit PAM17</fullName>
    </recommendedName>
</protein>
<keyword evidence="5 12" id="KW-0999">Mitochondrion inner membrane</keyword>
<evidence type="ECO:0000256" key="4">
    <source>
        <dbReference type="ARBA" id="ARBA00022692"/>
    </source>
</evidence>
<evidence type="ECO:0000256" key="10">
    <source>
        <dbReference type="ARBA" id="ARBA00023128"/>
    </source>
</evidence>
<evidence type="ECO:0000256" key="1">
    <source>
        <dbReference type="ARBA" id="ARBA00004448"/>
    </source>
</evidence>
<evidence type="ECO:0000256" key="11">
    <source>
        <dbReference type="ARBA" id="ARBA00023136"/>
    </source>
</evidence>
<evidence type="ECO:0000256" key="2">
    <source>
        <dbReference type="ARBA" id="ARBA00006837"/>
    </source>
</evidence>
<comment type="subcellular location">
    <subcellularLocation>
        <location evidence="1 12">Mitochondrion inner membrane</location>
        <topology evidence="1 12">Multi-pass membrane protein</topology>
    </subcellularLocation>
</comment>
<evidence type="ECO:0000256" key="7">
    <source>
        <dbReference type="ARBA" id="ARBA00022946"/>
    </source>
</evidence>
<dbReference type="PANTHER" id="PTHR28021">
    <property type="entry name" value="PRESEQUENCE TRANSLOCATED-ASSOCIATED MOTOR SUBUNIT PAM17, MITOCHONDRIAL"/>
    <property type="match status" value="1"/>
</dbReference>
<dbReference type="Proteomes" id="UP000305647">
    <property type="component" value="Unassembled WGS sequence"/>
</dbReference>
<evidence type="ECO:0000313" key="22">
    <source>
        <dbReference type="Proteomes" id="UP000309601"/>
    </source>
</evidence>
<evidence type="ECO:0000313" key="15">
    <source>
        <dbReference type="EMBL" id="TIC28911.1"/>
    </source>
</evidence>
<evidence type="ECO:0000256" key="3">
    <source>
        <dbReference type="ARBA" id="ARBA00022448"/>
    </source>
</evidence>
<keyword evidence="8 12" id="KW-1133">Transmembrane helix</keyword>
<dbReference type="AlphaFoldDB" id="A0A4T0PJ97"/>
<evidence type="ECO:0000256" key="5">
    <source>
        <dbReference type="ARBA" id="ARBA00022792"/>
    </source>
</evidence>
<evidence type="ECO:0000313" key="20">
    <source>
        <dbReference type="Proteomes" id="UP000305647"/>
    </source>
</evidence>
<evidence type="ECO:0000313" key="18">
    <source>
        <dbReference type="EMBL" id="TIC66113.1"/>
    </source>
</evidence>
<dbReference type="EMBL" id="SPRV01000022">
    <property type="protein sequence ID" value="TIC66113.1"/>
    <property type="molecule type" value="Genomic_DNA"/>
</dbReference>
<evidence type="ECO:0000256" key="9">
    <source>
        <dbReference type="ARBA" id="ARBA00023010"/>
    </source>
</evidence>
<dbReference type="Pfam" id="PF08566">
    <property type="entry name" value="Pam17"/>
    <property type="match status" value="1"/>
</dbReference>
<name>A0A4T0PJ97_9BASI</name>
<dbReference type="OrthoDB" id="5970083at2759"/>
<feature type="transmembrane region" description="Helical" evidence="12">
    <location>
        <begin position="53"/>
        <end position="72"/>
    </location>
</feature>
<comment type="function">
    <text evidence="12">Component of the PAM complex, a complex required for the translocation of transit peptide-containing proteins from the inner membrane into the mitochondrial matrix in an ATP-dependent manner.</text>
</comment>
<dbReference type="EMBL" id="SPRO01000032">
    <property type="protein sequence ID" value="TIC28911.1"/>
    <property type="molecule type" value="Genomic_DNA"/>
</dbReference>
<evidence type="ECO:0000256" key="8">
    <source>
        <dbReference type="ARBA" id="ARBA00022989"/>
    </source>
</evidence>
<keyword evidence="6 12" id="KW-0653">Protein transport</keyword>
<dbReference type="Proteomes" id="UP000310685">
    <property type="component" value="Unassembled WGS sequence"/>
</dbReference>
<keyword evidence="11 12" id="KW-0472">Membrane</keyword>
<evidence type="ECO:0000313" key="13">
    <source>
        <dbReference type="EMBL" id="TIB77602.1"/>
    </source>
</evidence>
<dbReference type="Proteomes" id="UP000309601">
    <property type="component" value="Unassembled WGS sequence"/>
</dbReference>
<sequence length="183" mass="21138">MITRRLLDNKNKNILIKSLSTLNKSEPRIQGAEPLNWQEFLAIRKSRHRYDNIASIPTTLTGFFGGASYFSTLDPGQIIFGIEAVWVYSFASLGCGALGWLTGPTLGTAVWKFLHKAKLPEYEIKERVFYHHIMKNRVDPARQSVQNPVPDYYGENVYSLQTYRQWLRDQATYNRKAYLSENE</sequence>
<keyword evidence="10 12" id="KW-0496">Mitochondrion</keyword>
<comment type="subunit">
    <text evidence="12">Component of the PAM complex.</text>
</comment>
<comment type="similarity">
    <text evidence="2 12">Belongs to the PAM17 family.</text>
</comment>
<dbReference type="EMBL" id="SPRH01000035">
    <property type="protein sequence ID" value="TIB98768.1"/>
    <property type="molecule type" value="Genomic_DNA"/>
</dbReference>
<dbReference type="EMBL" id="SPRC01000033">
    <property type="protein sequence ID" value="TIB77602.1"/>
    <property type="molecule type" value="Genomic_DNA"/>
</dbReference>
<evidence type="ECO:0000313" key="16">
    <source>
        <dbReference type="EMBL" id="TIC64955.1"/>
    </source>
</evidence>
<dbReference type="EMBL" id="SPRX01000024">
    <property type="protein sequence ID" value="TIC65352.1"/>
    <property type="molecule type" value="Genomic_DNA"/>
</dbReference>
<dbReference type="GO" id="GO:0001405">
    <property type="term" value="C:PAM complex, Tim23 associated import motor"/>
    <property type="evidence" value="ECO:0007669"/>
    <property type="project" value="UniProtKB-UniRule"/>
</dbReference>
<evidence type="ECO:0000313" key="21">
    <source>
        <dbReference type="Proteomes" id="UP000307169"/>
    </source>
</evidence>
<accession>A0A4T0PJ97</accession>
<keyword evidence="7" id="KW-0809">Transit peptide</keyword>
<reference evidence="19 20" key="1">
    <citation type="submission" date="2019-03" db="EMBL/GenBank/DDBJ databases">
        <title>Sequencing 25 genomes of Wallemia mellicola.</title>
        <authorList>
            <person name="Gostincar C."/>
        </authorList>
    </citation>
    <scope>NUCLEOTIDE SEQUENCE [LARGE SCALE GENOMIC DNA]</scope>
    <source>
        <strain evidence="14 21">EXF-1262</strain>
        <strain evidence="16 22">EXF-1274</strain>
        <strain evidence="18 19">EXF-1277</strain>
        <strain evidence="13 23">EXF-6152</strain>
        <strain evidence="17 24">EXF-757</strain>
        <strain evidence="15 20">EXF-8738</strain>
    </source>
</reference>
<gene>
    <name evidence="17" type="ORF">E3Q01_02174</name>
    <name evidence="16" type="ORF">E3Q02_02360</name>
    <name evidence="18" type="ORF">E3Q03_02290</name>
    <name evidence="15" type="ORF">E3Q10_02833</name>
    <name evidence="14" type="ORF">E3Q17_02854</name>
    <name evidence="13" type="ORF">E3Q22_02981</name>
</gene>
<evidence type="ECO:0000313" key="24">
    <source>
        <dbReference type="Proteomes" id="UP000310708"/>
    </source>
</evidence>
<evidence type="ECO:0000256" key="6">
    <source>
        <dbReference type="ARBA" id="ARBA00022927"/>
    </source>
</evidence>
<dbReference type="GO" id="GO:0030150">
    <property type="term" value="P:protein import into mitochondrial matrix"/>
    <property type="evidence" value="ECO:0007669"/>
    <property type="project" value="UniProtKB-UniRule"/>
</dbReference>